<dbReference type="OrthoDB" id="5828847at2"/>
<dbReference type="Proteomes" id="UP000439994">
    <property type="component" value="Unassembled WGS sequence"/>
</dbReference>
<dbReference type="AlphaFoldDB" id="A0A6N8F5V7"/>
<dbReference type="InterPro" id="IPR021250">
    <property type="entry name" value="DUF2789"/>
</dbReference>
<evidence type="ECO:0000313" key="2">
    <source>
        <dbReference type="Proteomes" id="UP000439994"/>
    </source>
</evidence>
<keyword evidence="2" id="KW-1185">Reference proteome</keyword>
<comment type="caution">
    <text evidence="1">The sequence shown here is derived from an EMBL/GenBank/DDBJ whole genome shotgun (WGS) entry which is preliminary data.</text>
</comment>
<dbReference type="EMBL" id="WOCD01000003">
    <property type="protein sequence ID" value="MUH71955.1"/>
    <property type="molecule type" value="Genomic_DNA"/>
</dbReference>
<gene>
    <name evidence="1" type="ORF">GNP35_05390</name>
</gene>
<sequence length="76" mass="8548">MDTSIHSISGLFEQLGLDGTRSGIYHFVKEHNIPDDVTIDEASFWSASQSSFLRDSLESDGDWSEIVDQLDAMLRK</sequence>
<proteinExistence type="predicted"/>
<name>A0A6N8F5V7_9GAMM</name>
<accession>A0A6N8F5V7</accession>
<protein>
    <submittedName>
        <fullName evidence="1">DUF2789 family protein</fullName>
    </submittedName>
</protein>
<reference evidence="1 2" key="1">
    <citation type="submission" date="2019-11" db="EMBL/GenBank/DDBJ databases">
        <title>P. haliotis isolates from Z. marina roots.</title>
        <authorList>
            <person name="Cohen M."/>
            <person name="Jospin G."/>
            <person name="Eisen J.A."/>
            <person name="Coil D.A."/>
        </authorList>
    </citation>
    <scope>NUCLEOTIDE SEQUENCE [LARGE SCALE GENOMIC DNA]</scope>
    <source>
        <strain evidence="1 2">UCD-MCMsp1aY</strain>
    </source>
</reference>
<dbReference type="Pfam" id="PF10982">
    <property type="entry name" value="DUF2789"/>
    <property type="match status" value="1"/>
</dbReference>
<organism evidence="1 2">
    <name type="scientific">Psychrosphaera haliotis</name>
    <dbReference type="NCBI Taxonomy" id="555083"/>
    <lineage>
        <taxon>Bacteria</taxon>
        <taxon>Pseudomonadati</taxon>
        <taxon>Pseudomonadota</taxon>
        <taxon>Gammaproteobacteria</taxon>
        <taxon>Alteromonadales</taxon>
        <taxon>Pseudoalteromonadaceae</taxon>
        <taxon>Psychrosphaera</taxon>
    </lineage>
</organism>
<dbReference type="RefSeq" id="WP_155695174.1">
    <property type="nucleotide sequence ID" value="NZ_BAAAFQ010000001.1"/>
</dbReference>
<evidence type="ECO:0000313" key="1">
    <source>
        <dbReference type="EMBL" id="MUH71955.1"/>
    </source>
</evidence>
<dbReference type="InterPro" id="IPR038086">
    <property type="entry name" value="DUF2789_sf"/>
</dbReference>
<dbReference type="Gene3D" id="1.10.10.1130">
    <property type="entry name" value="Uncharacterised protein PF10982, DUF2789"/>
    <property type="match status" value="1"/>
</dbReference>